<sequence>MYLLALFSLWVSVATGQSFHDNNANCQCYQVVSNTTPTFFSNYRLWDFRYFANDTSSFPDAPDPSVSLGSEGTLQSLLQAPSFTADWNVQTWGTTPTTESPIIKRNSYSNVFFRATNNTDLGESNPAARTFLTFRTIRNAAFQSAAEIENLQKNIMYASVRFRARVRGDAGACAGMFTVFDNNNEADIEVLTKDKKTTYHYTNQPDVKNGNDVPGASLQKDNLLNWTDWHTHRIDWLPGIVRSYLDDKLVAENTINVPKKPSYIDMNMWSDGGVWSGTMAPGDEAELHVAWVQAAFNTSGANILKRKDDRLFQPEKWGSNDHILKKRANSCTKVCIIDNVAQTGVPQMLASVSAINIMLRPPSFALLTIFTAIEAQLNAIPIPSLAPYIGIRLPNWTLRNLTLTYPFQGPGSVLPAELYAHNASIDFSITQQSPFPSSLRSPPAHIVHCNGTWEPGYPPLDFLRCNDGSSWRVNPDTNYEEKDFWIDVIQPSYVRPNNSAESIGVIQIALAPIHIEEKAMLCFTIRLANTVDTCSIDALPLIVNATHDPTNNANGNATDSSRKSDLVRNIPWEDRGIHINVTSIASTPPPKAAGKSGRVQDLGNSLDMRVGERGKTVKCEVNLTPGRAFPDARDPTKCEGNEYSWYVSRGGMNVKNVTVNAAVRVLRKFSSSIDMSFLSRPNWTVGYELQYEAFGLADRADEFEWKCDKFDYCLGKSLETVQTNERISKLSQKMYIWFD</sequence>
<dbReference type="Pfam" id="PF00722">
    <property type="entry name" value="Glyco_hydro_16"/>
    <property type="match status" value="1"/>
</dbReference>
<dbReference type="EMBL" id="MU004237">
    <property type="protein sequence ID" value="KAF2667330.1"/>
    <property type="molecule type" value="Genomic_DNA"/>
</dbReference>
<dbReference type="PROSITE" id="PS51762">
    <property type="entry name" value="GH16_2"/>
    <property type="match status" value="1"/>
</dbReference>
<dbReference type="Gene3D" id="2.60.120.200">
    <property type="match status" value="1"/>
</dbReference>
<protein>
    <submittedName>
        <fullName evidence="3">Concanavalin A-like lectin/glucanase</fullName>
    </submittedName>
</protein>
<dbReference type="GO" id="GO:0004553">
    <property type="term" value="F:hydrolase activity, hydrolyzing O-glycosyl compounds"/>
    <property type="evidence" value="ECO:0007669"/>
    <property type="project" value="InterPro"/>
</dbReference>
<evidence type="ECO:0000313" key="4">
    <source>
        <dbReference type="Proteomes" id="UP000799302"/>
    </source>
</evidence>
<dbReference type="SUPFAM" id="SSF49899">
    <property type="entry name" value="Concanavalin A-like lectins/glucanases"/>
    <property type="match status" value="1"/>
</dbReference>
<dbReference type="InterPro" id="IPR013320">
    <property type="entry name" value="ConA-like_dom_sf"/>
</dbReference>
<keyword evidence="1" id="KW-0732">Signal</keyword>
<feature type="chain" id="PRO_5025361566" evidence="1">
    <location>
        <begin position="17"/>
        <end position="739"/>
    </location>
</feature>
<organism evidence="3 4">
    <name type="scientific">Microthyrium microscopicum</name>
    <dbReference type="NCBI Taxonomy" id="703497"/>
    <lineage>
        <taxon>Eukaryota</taxon>
        <taxon>Fungi</taxon>
        <taxon>Dikarya</taxon>
        <taxon>Ascomycota</taxon>
        <taxon>Pezizomycotina</taxon>
        <taxon>Dothideomycetes</taxon>
        <taxon>Dothideomycetes incertae sedis</taxon>
        <taxon>Microthyriales</taxon>
        <taxon>Microthyriaceae</taxon>
        <taxon>Microthyrium</taxon>
    </lineage>
</organism>
<evidence type="ECO:0000256" key="1">
    <source>
        <dbReference type="SAM" id="SignalP"/>
    </source>
</evidence>
<dbReference type="GO" id="GO:0030246">
    <property type="term" value="F:carbohydrate binding"/>
    <property type="evidence" value="ECO:0007669"/>
    <property type="project" value="UniProtKB-KW"/>
</dbReference>
<dbReference type="PANTHER" id="PTHR38121:SF4">
    <property type="entry name" value="GH16 DOMAIN-CONTAINING PROTEIN-RELATED"/>
    <property type="match status" value="1"/>
</dbReference>
<dbReference type="PANTHER" id="PTHR38121">
    <property type="entry name" value="GH16 DOMAIN-CONTAINING PROTEIN"/>
    <property type="match status" value="1"/>
</dbReference>
<dbReference type="CDD" id="cd00413">
    <property type="entry name" value="Glyco_hydrolase_16"/>
    <property type="match status" value="1"/>
</dbReference>
<dbReference type="OrthoDB" id="4388755at2759"/>
<keyword evidence="4" id="KW-1185">Reference proteome</keyword>
<feature type="signal peptide" evidence="1">
    <location>
        <begin position="1"/>
        <end position="16"/>
    </location>
</feature>
<reference evidence="3" key="1">
    <citation type="journal article" date="2020" name="Stud. Mycol.">
        <title>101 Dothideomycetes genomes: a test case for predicting lifestyles and emergence of pathogens.</title>
        <authorList>
            <person name="Haridas S."/>
            <person name="Albert R."/>
            <person name="Binder M."/>
            <person name="Bloem J."/>
            <person name="Labutti K."/>
            <person name="Salamov A."/>
            <person name="Andreopoulos B."/>
            <person name="Baker S."/>
            <person name="Barry K."/>
            <person name="Bills G."/>
            <person name="Bluhm B."/>
            <person name="Cannon C."/>
            <person name="Castanera R."/>
            <person name="Culley D."/>
            <person name="Daum C."/>
            <person name="Ezra D."/>
            <person name="Gonzalez J."/>
            <person name="Henrissat B."/>
            <person name="Kuo A."/>
            <person name="Liang C."/>
            <person name="Lipzen A."/>
            <person name="Lutzoni F."/>
            <person name="Magnuson J."/>
            <person name="Mondo S."/>
            <person name="Nolan M."/>
            <person name="Ohm R."/>
            <person name="Pangilinan J."/>
            <person name="Park H.-J."/>
            <person name="Ramirez L."/>
            <person name="Alfaro M."/>
            <person name="Sun H."/>
            <person name="Tritt A."/>
            <person name="Yoshinaga Y."/>
            <person name="Zwiers L.-H."/>
            <person name="Turgeon B."/>
            <person name="Goodwin S."/>
            <person name="Spatafora J."/>
            <person name="Crous P."/>
            <person name="Grigoriev I."/>
        </authorList>
    </citation>
    <scope>NUCLEOTIDE SEQUENCE</scope>
    <source>
        <strain evidence="3">CBS 115976</strain>
    </source>
</reference>
<dbReference type="GO" id="GO:0005975">
    <property type="term" value="P:carbohydrate metabolic process"/>
    <property type="evidence" value="ECO:0007669"/>
    <property type="project" value="InterPro"/>
</dbReference>
<evidence type="ECO:0000259" key="2">
    <source>
        <dbReference type="PROSITE" id="PS51762"/>
    </source>
</evidence>
<keyword evidence="3" id="KW-0430">Lectin</keyword>
<proteinExistence type="predicted"/>
<evidence type="ECO:0000313" key="3">
    <source>
        <dbReference type="EMBL" id="KAF2667330.1"/>
    </source>
</evidence>
<gene>
    <name evidence="3" type="ORF">BT63DRAFT_456633</name>
</gene>
<accession>A0A6A6U5X9</accession>
<dbReference type="InterPro" id="IPR000757">
    <property type="entry name" value="Beta-glucanase-like"/>
</dbReference>
<name>A0A6A6U5X9_9PEZI</name>
<dbReference type="AlphaFoldDB" id="A0A6A6U5X9"/>
<feature type="domain" description="GH16" evidence="2">
    <location>
        <begin position="56"/>
        <end position="300"/>
    </location>
</feature>
<dbReference type="Proteomes" id="UP000799302">
    <property type="component" value="Unassembled WGS sequence"/>
</dbReference>